<dbReference type="Proteomes" id="UP001057402">
    <property type="component" value="Chromosome 4"/>
</dbReference>
<keyword evidence="2" id="KW-1185">Reference proteome</keyword>
<dbReference type="EMBL" id="CM042883">
    <property type="protein sequence ID" value="KAI4373442.1"/>
    <property type="molecule type" value="Genomic_DNA"/>
</dbReference>
<evidence type="ECO:0000313" key="2">
    <source>
        <dbReference type="Proteomes" id="UP001057402"/>
    </source>
</evidence>
<accession>A0ACB9R4T4</accession>
<comment type="caution">
    <text evidence="1">The sequence shown here is derived from an EMBL/GenBank/DDBJ whole genome shotgun (WGS) entry which is preliminary data.</text>
</comment>
<protein>
    <submittedName>
        <fullName evidence="1">Uncharacterized protein</fullName>
    </submittedName>
</protein>
<sequence length="130" mass="14580">MLPWQLCSFTFVAIRSRSILSAGLWCQKYSHFVQGDRESVRRFSRNFGSNAIVTFAFSPLKVTISSTTCHFKDFHALFMNLGLVSQYALGGGNVFLLFGAIALLSLCSRYCKSLRPKGLSLEEIESKILK</sequence>
<reference evidence="2" key="1">
    <citation type="journal article" date="2023" name="Front. Plant Sci.">
        <title>Chromosomal-level genome assembly of Melastoma candidum provides insights into trichome evolution.</title>
        <authorList>
            <person name="Zhong Y."/>
            <person name="Wu W."/>
            <person name="Sun C."/>
            <person name="Zou P."/>
            <person name="Liu Y."/>
            <person name="Dai S."/>
            <person name="Zhou R."/>
        </authorList>
    </citation>
    <scope>NUCLEOTIDE SEQUENCE [LARGE SCALE GENOMIC DNA]</scope>
</reference>
<name>A0ACB9R4T4_9MYRT</name>
<organism evidence="1 2">
    <name type="scientific">Melastoma candidum</name>
    <dbReference type="NCBI Taxonomy" id="119954"/>
    <lineage>
        <taxon>Eukaryota</taxon>
        <taxon>Viridiplantae</taxon>
        <taxon>Streptophyta</taxon>
        <taxon>Embryophyta</taxon>
        <taxon>Tracheophyta</taxon>
        <taxon>Spermatophyta</taxon>
        <taxon>Magnoliopsida</taxon>
        <taxon>eudicotyledons</taxon>
        <taxon>Gunneridae</taxon>
        <taxon>Pentapetalae</taxon>
        <taxon>rosids</taxon>
        <taxon>malvids</taxon>
        <taxon>Myrtales</taxon>
        <taxon>Melastomataceae</taxon>
        <taxon>Melastomatoideae</taxon>
        <taxon>Melastomateae</taxon>
        <taxon>Melastoma</taxon>
    </lineage>
</organism>
<evidence type="ECO:0000313" key="1">
    <source>
        <dbReference type="EMBL" id="KAI4373442.1"/>
    </source>
</evidence>
<gene>
    <name evidence="1" type="ORF">MLD38_011567</name>
</gene>
<proteinExistence type="predicted"/>